<dbReference type="SUPFAM" id="SSF103473">
    <property type="entry name" value="MFS general substrate transporter"/>
    <property type="match status" value="1"/>
</dbReference>
<accession>A0A7X8SP44</accession>
<dbReference type="Gene3D" id="1.20.1250.20">
    <property type="entry name" value="MFS general substrate transporter like domains"/>
    <property type="match status" value="1"/>
</dbReference>
<evidence type="ECO:0000256" key="4">
    <source>
        <dbReference type="ARBA" id="ARBA00023136"/>
    </source>
</evidence>
<evidence type="ECO:0000313" key="8">
    <source>
        <dbReference type="Proteomes" id="UP000585050"/>
    </source>
</evidence>
<evidence type="ECO:0000259" key="6">
    <source>
        <dbReference type="PROSITE" id="PS50850"/>
    </source>
</evidence>
<keyword evidence="3 5" id="KW-1133">Transmembrane helix</keyword>
<feature type="transmembrane region" description="Helical" evidence="5">
    <location>
        <begin position="323"/>
        <end position="339"/>
    </location>
</feature>
<dbReference type="InterPro" id="IPR020846">
    <property type="entry name" value="MFS_dom"/>
</dbReference>
<dbReference type="EMBL" id="JABAIL010000007">
    <property type="protein sequence ID" value="NLR93715.1"/>
    <property type="molecule type" value="Genomic_DNA"/>
</dbReference>
<comment type="subcellular location">
    <subcellularLocation>
        <location evidence="1">Membrane</location>
        <topology evidence="1">Multi-pass membrane protein</topology>
    </subcellularLocation>
</comment>
<dbReference type="InterPro" id="IPR011701">
    <property type="entry name" value="MFS"/>
</dbReference>
<feature type="transmembrane region" description="Helical" evidence="5">
    <location>
        <begin position="79"/>
        <end position="107"/>
    </location>
</feature>
<dbReference type="Pfam" id="PF07690">
    <property type="entry name" value="MFS_1"/>
    <property type="match status" value="1"/>
</dbReference>
<feature type="transmembrane region" description="Helical" evidence="5">
    <location>
        <begin position="145"/>
        <end position="163"/>
    </location>
</feature>
<evidence type="ECO:0000256" key="2">
    <source>
        <dbReference type="ARBA" id="ARBA00022692"/>
    </source>
</evidence>
<name>A0A7X8SP44_9BACT</name>
<dbReference type="InterPro" id="IPR036259">
    <property type="entry name" value="MFS_trans_sf"/>
</dbReference>
<dbReference type="InterPro" id="IPR053160">
    <property type="entry name" value="MFS_DHA3_Transporter"/>
</dbReference>
<dbReference type="AlphaFoldDB" id="A0A7X8SP44"/>
<keyword evidence="4 5" id="KW-0472">Membrane</keyword>
<proteinExistence type="predicted"/>
<dbReference type="PANTHER" id="PTHR23530">
    <property type="entry name" value="TRANSPORT PROTEIN-RELATED"/>
    <property type="match status" value="1"/>
</dbReference>
<evidence type="ECO:0000256" key="1">
    <source>
        <dbReference type="ARBA" id="ARBA00004141"/>
    </source>
</evidence>
<feature type="transmembrane region" description="Helical" evidence="5">
    <location>
        <begin position="299"/>
        <end position="317"/>
    </location>
</feature>
<reference evidence="7 8" key="1">
    <citation type="submission" date="2020-04" db="EMBL/GenBank/DDBJ databases">
        <title>Flammeovirga sp. SR4, a novel species isolated from seawater.</title>
        <authorList>
            <person name="Wang X."/>
        </authorList>
    </citation>
    <scope>NUCLEOTIDE SEQUENCE [LARGE SCALE GENOMIC DNA]</scope>
    <source>
        <strain evidence="7 8">SR4</strain>
    </source>
</reference>
<feature type="transmembrane region" description="Helical" evidence="5">
    <location>
        <begin position="170"/>
        <end position="188"/>
    </location>
</feature>
<feature type="transmembrane region" description="Helical" evidence="5">
    <location>
        <begin position="261"/>
        <end position="278"/>
    </location>
</feature>
<organism evidence="7 8">
    <name type="scientific">Flammeovirga agarivorans</name>
    <dbReference type="NCBI Taxonomy" id="2726742"/>
    <lineage>
        <taxon>Bacteria</taxon>
        <taxon>Pseudomonadati</taxon>
        <taxon>Bacteroidota</taxon>
        <taxon>Cytophagia</taxon>
        <taxon>Cytophagales</taxon>
        <taxon>Flammeovirgaceae</taxon>
        <taxon>Flammeovirga</taxon>
    </lineage>
</organism>
<feature type="transmembrane region" description="Helical" evidence="5">
    <location>
        <begin position="388"/>
        <end position="410"/>
    </location>
</feature>
<evidence type="ECO:0000313" key="7">
    <source>
        <dbReference type="EMBL" id="NLR93715.1"/>
    </source>
</evidence>
<dbReference type="GO" id="GO:0022857">
    <property type="term" value="F:transmembrane transporter activity"/>
    <property type="evidence" value="ECO:0007669"/>
    <property type="project" value="InterPro"/>
</dbReference>
<feature type="transmembrane region" description="Helical" evidence="5">
    <location>
        <begin position="360"/>
        <end position="382"/>
    </location>
</feature>
<dbReference type="GO" id="GO:0016020">
    <property type="term" value="C:membrane"/>
    <property type="evidence" value="ECO:0007669"/>
    <property type="project" value="UniProtKB-SubCell"/>
</dbReference>
<gene>
    <name evidence="7" type="ORF">HGP29_21120</name>
</gene>
<evidence type="ECO:0000256" key="5">
    <source>
        <dbReference type="SAM" id="Phobius"/>
    </source>
</evidence>
<feature type="transmembrane region" description="Helical" evidence="5">
    <location>
        <begin position="32"/>
        <end position="52"/>
    </location>
</feature>
<dbReference type="Proteomes" id="UP000585050">
    <property type="component" value="Unassembled WGS sequence"/>
</dbReference>
<feature type="domain" description="Major facilitator superfamily (MFS) profile" evidence="6">
    <location>
        <begin position="1"/>
        <end position="414"/>
    </location>
</feature>
<evidence type="ECO:0000256" key="3">
    <source>
        <dbReference type="ARBA" id="ARBA00022989"/>
    </source>
</evidence>
<dbReference type="PROSITE" id="PS50850">
    <property type="entry name" value="MFS"/>
    <property type="match status" value="1"/>
</dbReference>
<dbReference type="PROSITE" id="PS00216">
    <property type="entry name" value="SUGAR_TRANSPORT_1"/>
    <property type="match status" value="1"/>
</dbReference>
<comment type="caution">
    <text evidence="7">The sequence shown here is derived from an EMBL/GenBank/DDBJ whole genome shotgun (WGS) entry which is preliminary data.</text>
</comment>
<dbReference type="InterPro" id="IPR005829">
    <property type="entry name" value="Sugar_transporter_CS"/>
</dbReference>
<dbReference type="CDD" id="cd06174">
    <property type="entry name" value="MFS"/>
    <property type="match status" value="1"/>
</dbReference>
<keyword evidence="8" id="KW-1185">Reference proteome</keyword>
<dbReference type="RefSeq" id="WP_168884423.1">
    <property type="nucleotide sequence ID" value="NZ_JABAIL010000007.1"/>
</dbReference>
<keyword evidence="2 5" id="KW-0812">Transmembrane</keyword>
<sequence length="417" mass="47036">MTQNTTFKKDILYWRFSAYGFLKNLRFFDPFMIIYLSGIGVSYTQIGVLYGIRKLVAFFLEVPTGILADKMGRKQSLSLAFLAYIISFLIIYLYPNFYLLILSFTFFGLAETLRSGTHKAIILSYLEIKGWEDQKADYFGHTRGWAQMGSAISSLVAGVLVFNTEHFNNIFLFSIVPYVINFFNIITYPKELNTGKASKKKKTESFNSEMLTALKNPHLIKVIGNSTTLASFLGAVKDFIQPIMATFALSLVFIKDIGSEHQRIGIVVGVLYFIIYFLNSTTSINAKKITKGFSDQPSYITVTLIAGLVVGICSGIFYEFNFVVLSLISFSLLYIIDSLRKPFIFSYIMDDTPSDMTTTFLSIQSFVSTIATAVLSFLFGYLADHFSIGEALVIVGIMLLVLYLTVLMFYHKNKKKS</sequence>
<protein>
    <submittedName>
        <fullName evidence="7">MFS transporter</fullName>
    </submittedName>
</protein>
<dbReference type="PANTHER" id="PTHR23530:SF1">
    <property type="entry name" value="PERMEASE, MAJOR FACILITATOR SUPERFAMILY-RELATED"/>
    <property type="match status" value="1"/>
</dbReference>